<sequence>MGKIKGQNKKNLDLIVLMAGEGRRMRPLTIDRPKSLLRCDDGISIFGHIVKAFSTLNVRLHVIPVIGHGADKVHEEVKKLNLENNCIYNPFYNTAGPLISLWLGLLQSKSENVVVVNGDTIVDESLTKQLGLWFDEKQTIENLVAGLCTSKTNELENDDMKVLLDNQHNFIEVGKHIHHNDTSVKSAGVFCVKGADSKKVLLKKMDRLLMDNKTTLKKYHWHNILNVIKSDFQVDLIEVKLNSWSEMDTPSELEIINAQ</sequence>
<dbReference type="Pfam" id="PF12804">
    <property type="entry name" value="NTP_transf_3"/>
    <property type="match status" value="1"/>
</dbReference>
<dbReference type="PANTHER" id="PTHR43584:SF8">
    <property type="entry name" value="N-ACETYLMURAMATE ALPHA-1-PHOSPHATE URIDYLYLTRANSFERASE"/>
    <property type="match status" value="1"/>
</dbReference>
<feature type="domain" description="MobA-like NTP transferase" evidence="3">
    <location>
        <begin position="15"/>
        <end position="130"/>
    </location>
</feature>
<proteinExistence type="predicted"/>
<keyword evidence="1 4" id="KW-0808">Transferase</keyword>
<gene>
    <name evidence="4" type="ORF">PRVXT_001633</name>
</gene>
<evidence type="ECO:0000259" key="3">
    <source>
        <dbReference type="Pfam" id="PF12804"/>
    </source>
</evidence>
<protein>
    <submittedName>
        <fullName evidence="4">NTP transferase domain-containing protein</fullName>
    </submittedName>
</protein>
<reference evidence="4" key="2">
    <citation type="submission" date="2024-06" db="EMBL/GenBank/DDBJ databases">
        <authorList>
            <person name="Petrova K.O."/>
            <person name="Toshchakov S.V."/>
            <person name="Boltjanskaja Y.V."/>
            <person name="Kevbrin V."/>
        </authorList>
    </citation>
    <scope>NUCLEOTIDE SEQUENCE</scope>
    <source>
        <strain evidence="4">Z-910T</strain>
    </source>
</reference>
<evidence type="ECO:0000313" key="4">
    <source>
        <dbReference type="EMBL" id="XBX73640.1"/>
    </source>
</evidence>
<reference evidence="4" key="1">
    <citation type="journal article" date="2013" name="Extremophiles">
        <title>Proteinivorax tanatarense gen. nov., sp. nov., an anaerobic, haloalkaliphilic, proteolytic bacterium isolated from a decaying algal bloom, and proposal of Proteinivoraceae fam. nov.</title>
        <authorList>
            <person name="Kevbrin V."/>
            <person name="Boltyanskaya Y."/>
            <person name="Zhilina T."/>
            <person name="Kolganova T."/>
            <person name="Lavrentjeva E."/>
            <person name="Kuznetsov B."/>
        </authorList>
    </citation>
    <scope>NUCLEOTIDE SEQUENCE</scope>
    <source>
        <strain evidence="4">Z-910T</strain>
    </source>
</reference>
<keyword evidence="2" id="KW-0548">Nucleotidyltransferase</keyword>
<dbReference type="InterPro" id="IPR029044">
    <property type="entry name" value="Nucleotide-diphossugar_trans"/>
</dbReference>
<dbReference type="SUPFAM" id="SSF53448">
    <property type="entry name" value="Nucleotide-diphospho-sugar transferases"/>
    <property type="match status" value="1"/>
</dbReference>
<evidence type="ECO:0000256" key="1">
    <source>
        <dbReference type="ARBA" id="ARBA00022679"/>
    </source>
</evidence>
<dbReference type="Gene3D" id="3.90.550.10">
    <property type="entry name" value="Spore Coat Polysaccharide Biosynthesis Protein SpsA, Chain A"/>
    <property type="match status" value="1"/>
</dbReference>
<dbReference type="InterPro" id="IPR025877">
    <property type="entry name" value="MobA-like_NTP_Trfase"/>
</dbReference>
<name>A0AAU7VHZ6_9FIRM</name>
<accession>A0AAU7VHZ6</accession>
<evidence type="ECO:0000256" key="2">
    <source>
        <dbReference type="ARBA" id="ARBA00022695"/>
    </source>
</evidence>
<dbReference type="RefSeq" id="WP_350342402.1">
    <property type="nucleotide sequence ID" value="NZ_CP158367.1"/>
</dbReference>
<dbReference type="PANTHER" id="PTHR43584">
    <property type="entry name" value="NUCLEOTIDYL TRANSFERASE"/>
    <property type="match status" value="1"/>
</dbReference>
<dbReference type="EMBL" id="CP158367">
    <property type="protein sequence ID" value="XBX73640.1"/>
    <property type="molecule type" value="Genomic_DNA"/>
</dbReference>
<organism evidence="4">
    <name type="scientific">Proteinivorax tanatarense</name>
    <dbReference type="NCBI Taxonomy" id="1260629"/>
    <lineage>
        <taxon>Bacteria</taxon>
        <taxon>Bacillati</taxon>
        <taxon>Bacillota</taxon>
        <taxon>Clostridia</taxon>
        <taxon>Eubacteriales</taxon>
        <taxon>Proteinivoracaceae</taxon>
        <taxon>Proteinivorax</taxon>
    </lineage>
</organism>
<dbReference type="InterPro" id="IPR050065">
    <property type="entry name" value="GlmU-like"/>
</dbReference>
<dbReference type="AlphaFoldDB" id="A0AAU7VHZ6"/>
<dbReference type="GO" id="GO:0016779">
    <property type="term" value="F:nucleotidyltransferase activity"/>
    <property type="evidence" value="ECO:0007669"/>
    <property type="project" value="UniProtKB-KW"/>
</dbReference>